<feature type="compositionally biased region" description="Basic residues" evidence="1">
    <location>
        <begin position="53"/>
        <end position="66"/>
    </location>
</feature>
<reference evidence="3" key="1">
    <citation type="journal article" date="2020" name="mSystems">
        <title>Genome- and Community-Level Interaction Insights into Carbon Utilization and Element Cycling Functions of Hydrothermarchaeota in Hydrothermal Sediment.</title>
        <authorList>
            <person name="Zhou Z."/>
            <person name="Liu Y."/>
            <person name="Xu W."/>
            <person name="Pan J."/>
            <person name="Luo Z.H."/>
            <person name="Li M."/>
        </authorList>
    </citation>
    <scope>NUCLEOTIDE SEQUENCE [LARGE SCALE GENOMIC DNA]</scope>
    <source>
        <strain evidence="3">SpSt-1182</strain>
    </source>
</reference>
<comment type="caution">
    <text evidence="3">The sequence shown here is derived from an EMBL/GenBank/DDBJ whole genome shotgun (WGS) entry which is preliminary data.</text>
</comment>
<accession>A0A7V0T6A3</accession>
<gene>
    <name evidence="3" type="ORF">ENN51_05495</name>
</gene>
<name>A0A7V0T6A3_UNCW3</name>
<protein>
    <recommendedName>
        <fullName evidence="2">Translation initiation factor IF-2 N-terminal domain-containing protein</fullName>
    </recommendedName>
</protein>
<proteinExistence type="predicted"/>
<feature type="domain" description="Translation initiation factor IF-2 N-terminal" evidence="2">
    <location>
        <begin position="120"/>
        <end position="169"/>
    </location>
</feature>
<feature type="compositionally biased region" description="Basic and acidic residues" evidence="1">
    <location>
        <begin position="67"/>
        <end position="76"/>
    </location>
</feature>
<evidence type="ECO:0000256" key="1">
    <source>
        <dbReference type="SAM" id="MobiDB-lite"/>
    </source>
</evidence>
<feature type="region of interest" description="Disordered" evidence="1">
    <location>
        <begin position="53"/>
        <end position="76"/>
    </location>
</feature>
<feature type="region of interest" description="Disordered" evidence="1">
    <location>
        <begin position="203"/>
        <end position="222"/>
    </location>
</feature>
<dbReference type="AlphaFoldDB" id="A0A7V0T6A3"/>
<dbReference type="Pfam" id="PF04760">
    <property type="entry name" value="IF2_N"/>
    <property type="match status" value="1"/>
</dbReference>
<dbReference type="EMBL" id="DSBX01000205">
    <property type="protein sequence ID" value="HDQ99718.1"/>
    <property type="molecule type" value="Genomic_DNA"/>
</dbReference>
<organism evidence="3">
    <name type="scientific">candidate division WOR-3 bacterium</name>
    <dbReference type="NCBI Taxonomy" id="2052148"/>
    <lineage>
        <taxon>Bacteria</taxon>
        <taxon>Bacteria division WOR-3</taxon>
    </lineage>
</organism>
<sequence length="222" mass="25311">MKVFEAAKQLNLSSEALVAILKDLNFPSRSYTSLITEKEFEAARQRLRKEKKQFKETIRKRRPTRPGRRDQPKVKEEQIDRNIRQTLVKVRGREIKHRRPTREAQPVCGPETPASIRVRSFMTVAELAHAFDTSPAEIIKKCIAVGLLATINQRLDLDTITLIADECGVRVEQEVEEERKVARGESRHRPPVVVVMGHVDHGKTACSTTSARPTSSNRRRAE</sequence>
<dbReference type="InterPro" id="IPR006847">
    <property type="entry name" value="IF2_N"/>
</dbReference>
<feature type="compositionally biased region" description="Polar residues" evidence="1">
    <location>
        <begin position="205"/>
        <end position="216"/>
    </location>
</feature>
<dbReference type="Proteomes" id="UP000885672">
    <property type="component" value="Unassembled WGS sequence"/>
</dbReference>
<evidence type="ECO:0000313" key="3">
    <source>
        <dbReference type="EMBL" id="HDQ99718.1"/>
    </source>
</evidence>
<evidence type="ECO:0000259" key="2">
    <source>
        <dbReference type="Pfam" id="PF04760"/>
    </source>
</evidence>
<dbReference type="Gene3D" id="1.10.10.2480">
    <property type="match status" value="1"/>
</dbReference>